<organism evidence="1 2">
    <name type="scientific">Pluteus cervinus</name>
    <dbReference type="NCBI Taxonomy" id="181527"/>
    <lineage>
        <taxon>Eukaryota</taxon>
        <taxon>Fungi</taxon>
        <taxon>Dikarya</taxon>
        <taxon>Basidiomycota</taxon>
        <taxon>Agaricomycotina</taxon>
        <taxon>Agaricomycetes</taxon>
        <taxon>Agaricomycetidae</taxon>
        <taxon>Agaricales</taxon>
        <taxon>Pluteineae</taxon>
        <taxon>Pluteaceae</taxon>
        <taxon>Pluteus</taxon>
    </lineage>
</organism>
<gene>
    <name evidence="1" type="ORF">BDN72DRAFT_747421</name>
</gene>
<sequence length="145" mass="17050">TMFEAWKDDIRRLGKRKHHPFEDLDEWGVARWLIRNVSQSATDEYLKLPSVQKHGHLSFHNKYSFMKKIDQLPTGPEWTCEVVQVTGDQPGPTGLTMTEDLELWRRDPVECIQEIVGNPLFKDDFAYEPERVYQNTEATIRMVDE</sequence>
<reference evidence="1 2" key="1">
    <citation type="journal article" date="2019" name="Nat. Ecol. Evol.">
        <title>Megaphylogeny resolves global patterns of mushroom evolution.</title>
        <authorList>
            <person name="Varga T."/>
            <person name="Krizsan K."/>
            <person name="Foldi C."/>
            <person name="Dima B."/>
            <person name="Sanchez-Garcia M."/>
            <person name="Sanchez-Ramirez S."/>
            <person name="Szollosi G.J."/>
            <person name="Szarkandi J.G."/>
            <person name="Papp V."/>
            <person name="Albert L."/>
            <person name="Andreopoulos W."/>
            <person name="Angelini C."/>
            <person name="Antonin V."/>
            <person name="Barry K.W."/>
            <person name="Bougher N.L."/>
            <person name="Buchanan P."/>
            <person name="Buyck B."/>
            <person name="Bense V."/>
            <person name="Catcheside P."/>
            <person name="Chovatia M."/>
            <person name="Cooper J."/>
            <person name="Damon W."/>
            <person name="Desjardin D."/>
            <person name="Finy P."/>
            <person name="Geml J."/>
            <person name="Haridas S."/>
            <person name="Hughes K."/>
            <person name="Justo A."/>
            <person name="Karasinski D."/>
            <person name="Kautmanova I."/>
            <person name="Kiss B."/>
            <person name="Kocsube S."/>
            <person name="Kotiranta H."/>
            <person name="LaButti K.M."/>
            <person name="Lechner B.E."/>
            <person name="Liimatainen K."/>
            <person name="Lipzen A."/>
            <person name="Lukacs Z."/>
            <person name="Mihaltcheva S."/>
            <person name="Morgado L.N."/>
            <person name="Niskanen T."/>
            <person name="Noordeloos M.E."/>
            <person name="Ohm R.A."/>
            <person name="Ortiz-Santana B."/>
            <person name="Ovrebo C."/>
            <person name="Racz N."/>
            <person name="Riley R."/>
            <person name="Savchenko A."/>
            <person name="Shiryaev A."/>
            <person name="Soop K."/>
            <person name="Spirin V."/>
            <person name="Szebenyi C."/>
            <person name="Tomsovsky M."/>
            <person name="Tulloss R.E."/>
            <person name="Uehling J."/>
            <person name="Grigoriev I.V."/>
            <person name="Vagvolgyi C."/>
            <person name="Papp T."/>
            <person name="Martin F.M."/>
            <person name="Miettinen O."/>
            <person name="Hibbett D.S."/>
            <person name="Nagy L.G."/>
        </authorList>
    </citation>
    <scope>NUCLEOTIDE SEQUENCE [LARGE SCALE GENOMIC DNA]</scope>
    <source>
        <strain evidence="1 2">NL-1719</strain>
    </source>
</reference>
<dbReference type="Proteomes" id="UP000308600">
    <property type="component" value="Unassembled WGS sequence"/>
</dbReference>
<feature type="non-terminal residue" evidence="1">
    <location>
        <position position="145"/>
    </location>
</feature>
<protein>
    <submittedName>
        <fullName evidence="1">Uncharacterized protein</fullName>
    </submittedName>
</protein>
<proteinExistence type="predicted"/>
<evidence type="ECO:0000313" key="1">
    <source>
        <dbReference type="EMBL" id="TFK58263.1"/>
    </source>
</evidence>
<evidence type="ECO:0000313" key="2">
    <source>
        <dbReference type="Proteomes" id="UP000308600"/>
    </source>
</evidence>
<dbReference type="EMBL" id="ML209496">
    <property type="protein sequence ID" value="TFK58263.1"/>
    <property type="molecule type" value="Genomic_DNA"/>
</dbReference>
<feature type="non-terminal residue" evidence="1">
    <location>
        <position position="1"/>
    </location>
</feature>
<accession>A0ACD2ZXL5</accession>
<keyword evidence="2" id="KW-1185">Reference proteome</keyword>
<name>A0ACD2ZXL5_9AGAR</name>